<dbReference type="EMBL" id="JASPKY010000009">
    <property type="protein sequence ID" value="KAK9754044.1"/>
    <property type="molecule type" value="Genomic_DNA"/>
</dbReference>
<protein>
    <submittedName>
        <fullName evidence="1">Uncharacterized protein</fullName>
    </submittedName>
</protein>
<reference evidence="1 2" key="1">
    <citation type="journal article" date="2024" name="BMC Genomics">
        <title>De novo assembly and annotation of Popillia japonica's genome with initial clues to its potential as an invasive pest.</title>
        <authorList>
            <person name="Cucini C."/>
            <person name="Boschi S."/>
            <person name="Funari R."/>
            <person name="Cardaioli E."/>
            <person name="Iannotti N."/>
            <person name="Marturano G."/>
            <person name="Paoli F."/>
            <person name="Bruttini M."/>
            <person name="Carapelli A."/>
            <person name="Frati F."/>
            <person name="Nardi F."/>
        </authorList>
    </citation>
    <scope>NUCLEOTIDE SEQUENCE [LARGE SCALE GENOMIC DNA]</scope>
    <source>
        <strain evidence="1">DMR45628</strain>
    </source>
</reference>
<evidence type="ECO:0000313" key="1">
    <source>
        <dbReference type="EMBL" id="KAK9754044.1"/>
    </source>
</evidence>
<organism evidence="1 2">
    <name type="scientific">Popillia japonica</name>
    <name type="common">Japanese beetle</name>
    <dbReference type="NCBI Taxonomy" id="7064"/>
    <lineage>
        <taxon>Eukaryota</taxon>
        <taxon>Metazoa</taxon>
        <taxon>Ecdysozoa</taxon>
        <taxon>Arthropoda</taxon>
        <taxon>Hexapoda</taxon>
        <taxon>Insecta</taxon>
        <taxon>Pterygota</taxon>
        <taxon>Neoptera</taxon>
        <taxon>Endopterygota</taxon>
        <taxon>Coleoptera</taxon>
        <taxon>Polyphaga</taxon>
        <taxon>Scarabaeiformia</taxon>
        <taxon>Scarabaeidae</taxon>
        <taxon>Rutelinae</taxon>
        <taxon>Popillia</taxon>
    </lineage>
</organism>
<accession>A0AAW1N651</accession>
<comment type="caution">
    <text evidence="1">The sequence shown here is derived from an EMBL/GenBank/DDBJ whole genome shotgun (WGS) entry which is preliminary data.</text>
</comment>
<keyword evidence="2" id="KW-1185">Reference proteome</keyword>
<gene>
    <name evidence="1" type="ORF">QE152_g1682</name>
</gene>
<dbReference type="Proteomes" id="UP001458880">
    <property type="component" value="Unassembled WGS sequence"/>
</dbReference>
<dbReference type="AlphaFoldDB" id="A0AAW1N651"/>
<name>A0AAW1N651_POPJA</name>
<sequence length="99" mass="10394">MFSDRTICIVIYAIFGRMTVVGGLSARHAGVQKSGSADVAFGSQFGRMTVVGGLSARHAGVQKSGSADVAFGSQFSPPFAQRRFCCITHVLPERTGPDA</sequence>
<evidence type="ECO:0000313" key="2">
    <source>
        <dbReference type="Proteomes" id="UP001458880"/>
    </source>
</evidence>
<proteinExistence type="predicted"/>